<dbReference type="Proteomes" id="UP000254626">
    <property type="component" value="Unassembled WGS sequence"/>
</dbReference>
<comment type="caution">
    <text evidence="1">The sequence shown here is derived from an EMBL/GenBank/DDBJ whole genome shotgun (WGS) entry which is preliminary data.</text>
</comment>
<dbReference type="AlphaFoldDB" id="A0AAX2LVQ0"/>
<proteinExistence type="predicted"/>
<organism evidence="1 2">
    <name type="scientific">Vibrio fluvialis</name>
    <dbReference type="NCBI Taxonomy" id="676"/>
    <lineage>
        <taxon>Bacteria</taxon>
        <taxon>Pseudomonadati</taxon>
        <taxon>Pseudomonadota</taxon>
        <taxon>Gammaproteobacteria</taxon>
        <taxon>Vibrionales</taxon>
        <taxon>Vibrionaceae</taxon>
        <taxon>Vibrio</taxon>
    </lineage>
</organism>
<dbReference type="GeneID" id="67876017"/>
<gene>
    <name evidence="1" type="ORF">NCTC11327_04100</name>
</gene>
<accession>A0AAX2LVQ0</accession>
<evidence type="ECO:0000313" key="1">
    <source>
        <dbReference type="EMBL" id="SUQ27227.1"/>
    </source>
</evidence>
<name>A0AAX2LVQ0_VIBFL</name>
<sequence>MSLLITHAGIAAAIRAGDLGIEYKITHISIGSAGYVPNPEQTALVAEIQKKALTRGALVAQGQLHFETVWDGEEEFEGKELGYWLEDGTLFAVDSRDGEVITYKRKNTVVTEACELNLAASTIENITVEMLGSPYATEQVAGIAKIVSNGQVDSENDDNAILTVTKALRLMARRISSATTGTRTDVAASEKVVGVLSQALADIMDDTRWTNARDWTAETVSQAEAEEGTSSTPRKWTSERVHQAFNQYGVGGGAPSISDANQQLVGRVNTLVSPWSNSPVQGNAALMCFGESAGVNLQIHALHGSGIMHCRFRTGSAGTTPWFMVWDDRKKASISDARNGTKNLYPDTSVLNSFLKETTIGSSDQSWGDYTSSRLSGVTYTNNTTRPIMVSITSNEDAATSGMIKVDGLAIAVFGDSAGDVATTSFIVPSGSTYSVVFNANATTIWSELR</sequence>
<protein>
    <submittedName>
        <fullName evidence="1">Tail fiber like-protein</fullName>
    </submittedName>
</protein>
<dbReference type="RefSeq" id="WP_225869402.1">
    <property type="nucleotide sequence ID" value="NZ_CABLBX010000004.1"/>
</dbReference>
<dbReference type="EMBL" id="UHIP01000002">
    <property type="protein sequence ID" value="SUQ27227.1"/>
    <property type="molecule type" value="Genomic_DNA"/>
</dbReference>
<reference evidence="1 2" key="1">
    <citation type="submission" date="2018-06" db="EMBL/GenBank/DDBJ databases">
        <authorList>
            <consortium name="Pathogen Informatics"/>
            <person name="Doyle S."/>
        </authorList>
    </citation>
    <scope>NUCLEOTIDE SEQUENCE [LARGE SCALE GENOMIC DNA]</scope>
    <source>
        <strain evidence="1 2">NCTC11327</strain>
    </source>
</reference>
<evidence type="ECO:0000313" key="2">
    <source>
        <dbReference type="Proteomes" id="UP000254626"/>
    </source>
</evidence>